<dbReference type="PANTHER" id="PTHR45228:SF8">
    <property type="entry name" value="TWO-COMPONENT RESPONSE REGULATOR-RELATED"/>
    <property type="match status" value="1"/>
</dbReference>
<protein>
    <submittedName>
        <fullName evidence="6">Response regulator</fullName>
    </submittedName>
</protein>
<feature type="domain" description="HD-GYP" evidence="5">
    <location>
        <begin position="175"/>
        <end position="371"/>
    </location>
</feature>
<dbReference type="CDD" id="cd17569">
    <property type="entry name" value="REC_HupR-like"/>
    <property type="match status" value="1"/>
</dbReference>
<evidence type="ECO:0000256" key="2">
    <source>
        <dbReference type="SAM" id="Coils"/>
    </source>
</evidence>
<dbReference type="InterPro" id="IPR003607">
    <property type="entry name" value="HD/PDEase_dom"/>
</dbReference>
<dbReference type="SMART" id="SM00448">
    <property type="entry name" value="REC"/>
    <property type="match status" value="1"/>
</dbReference>
<dbReference type="InterPro" id="IPR001789">
    <property type="entry name" value="Sig_transdc_resp-reg_receiver"/>
</dbReference>
<dbReference type="Proteomes" id="UP001204621">
    <property type="component" value="Unassembled WGS sequence"/>
</dbReference>
<dbReference type="CDD" id="cd00077">
    <property type="entry name" value="HDc"/>
    <property type="match status" value="1"/>
</dbReference>
<evidence type="ECO:0000259" key="4">
    <source>
        <dbReference type="PROSITE" id="PS51831"/>
    </source>
</evidence>
<reference evidence="6 7" key="1">
    <citation type="submission" date="2022-08" db="EMBL/GenBank/DDBJ databases">
        <title>Reclassification of Massilia species as members of the genera Telluria, Duganella, Pseudoduganella, Mokoshia gen. nov. and Zemynaea gen. nov. using orthogonal and non-orthogonal genome-based approaches.</title>
        <authorList>
            <person name="Bowman J.P."/>
        </authorList>
    </citation>
    <scope>NUCLEOTIDE SEQUENCE [LARGE SCALE GENOMIC DNA]</scope>
    <source>
        <strain evidence="6 7">JCM 31606</strain>
    </source>
</reference>
<evidence type="ECO:0000256" key="1">
    <source>
        <dbReference type="PROSITE-ProRule" id="PRU00169"/>
    </source>
</evidence>
<dbReference type="InterPro" id="IPR006674">
    <property type="entry name" value="HD_domain"/>
</dbReference>
<dbReference type="PROSITE" id="PS51832">
    <property type="entry name" value="HD_GYP"/>
    <property type="match status" value="1"/>
</dbReference>
<dbReference type="PROSITE" id="PS50110">
    <property type="entry name" value="RESPONSE_REGULATORY"/>
    <property type="match status" value="1"/>
</dbReference>
<keyword evidence="7" id="KW-1185">Reference proteome</keyword>
<dbReference type="InterPro" id="IPR052020">
    <property type="entry name" value="Cyclic_di-GMP/3'3'-cGAMP_PDE"/>
</dbReference>
<dbReference type="InterPro" id="IPR037522">
    <property type="entry name" value="HD_GYP_dom"/>
</dbReference>
<feature type="modified residue" description="4-aspartylphosphate" evidence="1">
    <location>
        <position position="61"/>
    </location>
</feature>
<dbReference type="RefSeq" id="WP_258810055.1">
    <property type="nucleotide sequence ID" value="NZ_JANUGU010000001.1"/>
</dbReference>
<dbReference type="Gene3D" id="1.10.3210.10">
    <property type="entry name" value="Hypothetical protein af1432"/>
    <property type="match status" value="1"/>
</dbReference>
<dbReference type="Pfam" id="PF13487">
    <property type="entry name" value="HD_5"/>
    <property type="match status" value="1"/>
</dbReference>
<dbReference type="EMBL" id="JANUGU010000001">
    <property type="protein sequence ID" value="MCS0656884.1"/>
    <property type="molecule type" value="Genomic_DNA"/>
</dbReference>
<dbReference type="Pfam" id="PF00072">
    <property type="entry name" value="Response_reg"/>
    <property type="match status" value="1"/>
</dbReference>
<organism evidence="6 7">
    <name type="scientific">Massilia terrae</name>
    <dbReference type="NCBI Taxonomy" id="1811224"/>
    <lineage>
        <taxon>Bacteria</taxon>
        <taxon>Pseudomonadati</taxon>
        <taxon>Pseudomonadota</taxon>
        <taxon>Betaproteobacteria</taxon>
        <taxon>Burkholderiales</taxon>
        <taxon>Oxalobacteraceae</taxon>
        <taxon>Telluria group</taxon>
        <taxon>Massilia</taxon>
    </lineage>
</organism>
<dbReference type="PANTHER" id="PTHR45228">
    <property type="entry name" value="CYCLIC DI-GMP PHOSPHODIESTERASE TM_0186-RELATED"/>
    <property type="match status" value="1"/>
</dbReference>
<feature type="domain" description="HD" evidence="4">
    <location>
        <begin position="197"/>
        <end position="320"/>
    </location>
</feature>
<gene>
    <name evidence="6" type="ORF">NX778_02280</name>
</gene>
<keyword evidence="2" id="KW-0175">Coiled coil</keyword>
<proteinExistence type="predicted"/>
<name>A0ABT2CSS4_9BURK</name>
<dbReference type="SMART" id="SM00471">
    <property type="entry name" value="HDc"/>
    <property type="match status" value="1"/>
</dbReference>
<feature type="domain" description="Response regulatory" evidence="3">
    <location>
        <begin position="12"/>
        <end position="127"/>
    </location>
</feature>
<dbReference type="Gene3D" id="3.40.50.2300">
    <property type="match status" value="1"/>
</dbReference>
<evidence type="ECO:0000259" key="5">
    <source>
        <dbReference type="PROSITE" id="PS51832"/>
    </source>
</evidence>
<dbReference type="PROSITE" id="PS51831">
    <property type="entry name" value="HD"/>
    <property type="match status" value="1"/>
</dbReference>
<sequence length="433" mass="48771">MSAAADGVARATVLCVDDEKNILAALRRLFRAHGYEVLTEESAQAGLALLDTRKVDVVISDMRMPEMDGVEFLEQVRLRSPGSMRLLLTGNADVRLILDAVNRGEIYRYVTKPWDDHEMLLVVRHALERKAMADEQQRLEALAHRQNEQLRELNHGLEAKVAERTAELEASNEKLKRNFLTSIQVFSSIIELRGAKLAGHSRRVADLARRLARRLDVDHRESQQIFVAGLLHNIGKVGFSDAMLEMPVSRMHGDMLGLYRRYPERGEQLLMPLEELREAAALVRAHQERFDGEGFPDRLSGLDIPLGARILALASDYDNLQVGVLAEQSLRPEQAAKIVIDSRGKRYDPTVVAAFEEVLSGRVPVEPTQDRALLVHELRPGMRTTRDLVRRDGSLLLSAEHVLTERMIRQLADLERMAGATFSVYVKMEGEAR</sequence>
<feature type="coiled-coil region" evidence="2">
    <location>
        <begin position="132"/>
        <end position="178"/>
    </location>
</feature>
<evidence type="ECO:0000259" key="3">
    <source>
        <dbReference type="PROSITE" id="PS50110"/>
    </source>
</evidence>
<dbReference type="SUPFAM" id="SSF52172">
    <property type="entry name" value="CheY-like"/>
    <property type="match status" value="1"/>
</dbReference>
<evidence type="ECO:0000313" key="7">
    <source>
        <dbReference type="Proteomes" id="UP001204621"/>
    </source>
</evidence>
<keyword evidence="1" id="KW-0597">Phosphoprotein</keyword>
<comment type="caution">
    <text evidence="6">The sequence shown here is derived from an EMBL/GenBank/DDBJ whole genome shotgun (WGS) entry which is preliminary data.</text>
</comment>
<evidence type="ECO:0000313" key="6">
    <source>
        <dbReference type="EMBL" id="MCS0656884.1"/>
    </source>
</evidence>
<accession>A0ABT2CSS4</accession>
<dbReference type="SUPFAM" id="SSF109604">
    <property type="entry name" value="HD-domain/PDEase-like"/>
    <property type="match status" value="1"/>
</dbReference>
<dbReference type="InterPro" id="IPR011006">
    <property type="entry name" value="CheY-like_superfamily"/>
</dbReference>